<organism evidence="1 2">
    <name type="scientific">Trichosporon asahii var. asahii (strain ATCC 90039 / CBS 2479 / JCM 2466 / KCTC 7840 / NBRC 103889/ NCYC 2677 / UAMH 7654)</name>
    <name type="common">Yeast</name>
    <dbReference type="NCBI Taxonomy" id="1186058"/>
    <lineage>
        <taxon>Eukaryota</taxon>
        <taxon>Fungi</taxon>
        <taxon>Dikarya</taxon>
        <taxon>Basidiomycota</taxon>
        <taxon>Agaricomycotina</taxon>
        <taxon>Tremellomycetes</taxon>
        <taxon>Trichosporonales</taxon>
        <taxon>Trichosporonaceae</taxon>
        <taxon>Trichosporon</taxon>
    </lineage>
</organism>
<dbReference type="GeneID" id="25984676"/>
<name>J6EYD7_TRIAS</name>
<reference evidence="1 2" key="1">
    <citation type="journal article" date="2012" name="Eukaryot. Cell">
        <title>Draft genome sequence of CBS 2479, the standard type strain of Trichosporon asahii.</title>
        <authorList>
            <person name="Yang R.Y."/>
            <person name="Li H.T."/>
            <person name="Zhu H."/>
            <person name="Zhou G.P."/>
            <person name="Wang M."/>
            <person name="Wang L."/>
        </authorList>
    </citation>
    <scope>NUCLEOTIDE SEQUENCE [LARGE SCALE GENOMIC DNA]</scope>
    <source>
        <strain evidence="2">ATCC 90039 / CBS 2479 / JCM 2466 / KCTC 7840 / NCYC 2677 / UAMH 7654</strain>
    </source>
</reference>
<dbReference type="RefSeq" id="XP_014180912.1">
    <property type="nucleotide sequence ID" value="XM_014325437.1"/>
</dbReference>
<dbReference type="HOGENOM" id="CLU_980677_0_0_1"/>
<dbReference type="VEuPathDB" id="FungiDB:A1Q1_01162"/>
<comment type="caution">
    <text evidence="1">The sequence shown here is derived from an EMBL/GenBank/DDBJ whole genome shotgun (WGS) entry which is preliminary data.</text>
</comment>
<protein>
    <submittedName>
        <fullName evidence="1">Uncharacterized protein</fullName>
    </submittedName>
</protein>
<proteinExistence type="predicted"/>
<gene>
    <name evidence="1" type="ORF">A1Q1_01162</name>
</gene>
<accession>J6EYD7</accession>
<dbReference type="KEGG" id="tasa:A1Q1_01162"/>
<dbReference type="EMBL" id="ALBS01000161">
    <property type="protein sequence ID" value="EJT49664.1"/>
    <property type="molecule type" value="Genomic_DNA"/>
</dbReference>
<evidence type="ECO:0000313" key="1">
    <source>
        <dbReference type="EMBL" id="EJT49664.1"/>
    </source>
</evidence>
<sequence length="284" mass="32247">MSKVDFEYYPHLVDIIWEHISEPITVYTAGQVCSSWRQRFLKVIYRYLSAQPDDAGSSFWTKADRGAYFLKYYLPNAKAENNQRDFEFAFKVAPALDTASATRLTHSLDVFWPDYKPKRRIATELTKTFPALRTMRVHTTSEGLLDGVGSTQVYSWYSRSASRISIAARGAETLVLLITVETPLVVHALLGDDIGLHHQLEKECYSASQVVVILQPDEPPRQDSTVRPWSETWACTSASAVLPSTSLWVERRASLNTGPGRASRPSRRLYWDNWRCTGGTRFDS</sequence>
<dbReference type="Proteomes" id="UP000002748">
    <property type="component" value="Unassembled WGS sequence"/>
</dbReference>
<dbReference type="AlphaFoldDB" id="J6EYD7"/>
<evidence type="ECO:0000313" key="2">
    <source>
        <dbReference type="Proteomes" id="UP000002748"/>
    </source>
</evidence>